<keyword evidence="1" id="KW-0853">WD repeat</keyword>
<evidence type="ECO:0000313" key="2">
    <source>
        <dbReference type="EMBL" id="CAD8194484.1"/>
    </source>
</evidence>
<evidence type="ECO:0000256" key="1">
    <source>
        <dbReference type="PROSITE-ProRule" id="PRU00221"/>
    </source>
</evidence>
<dbReference type="FunFam" id="2.130.10.10:FF:001434">
    <property type="entry name" value="Uncharacterized protein"/>
    <property type="match status" value="1"/>
</dbReference>
<evidence type="ECO:0008006" key="4">
    <source>
        <dbReference type="Google" id="ProtNLM"/>
    </source>
</evidence>
<dbReference type="PANTHER" id="PTHR19920:SF0">
    <property type="entry name" value="CYTOSOLIC IRON-SULFUR PROTEIN ASSEMBLY PROTEIN CIAO1-RELATED"/>
    <property type="match status" value="1"/>
</dbReference>
<comment type="caution">
    <text evidence="2">The sequence shown here is derived from an EMBL/GenBank/DDBJ whole genome shotgun (WGS) entry which is preliminary data.</text>
</comment>
<dbReference type="GO" id="GO:0097361">
    <property type="term" value="C:cytosolic [4Fe-4S] assembly targeting complex"/>
    <property type="evidence" value="ECO:0007669"/>
    <property type="project" value="TreeGrafter"/>
</dbReference>
<dbReference type="PANTHER" id="PTHR19920">
    <property type="entry name" value="WD40 PROTEIN CIAO1"/>
    <property type="match status" value="1"/>
</dbReference>
<evidence type="ECO:0000313" key="3">
    <source>
        <dbReference type="Proteomes" id="UP000689195"/>
    </source>
</evidence>
<feature type="repeat" description="WD" evidence="1">
    <location>
        <begin position="240"/>
        <end position="272"/>
    </location>
</feature>
<dbReference type="AlphaFoldDB" id="A0A8S1WWS6"/>
<keyword evidence="3" id="KW-1185">Reference proteome</keyword>
<feature type="repeat" description="WD" evidence="1">
    <location>
        <begin position="195"/>
        <end position="227"/>
    </location>
</feature>
<reference evidence="2" key="1">
    <citation type="submission" date="2021-01" db="EMBL/GenBank/DDBJ databases">
        <authorList>
            <consortium name="Genoscope - CEA"/>
            <person name="William W."/>
        </authorList>
    </citation>
    <scope>NUCLEOTIDE SEQUENCE</scope>
</reference>
<dbReference type="EMBL" id="CAJJDO010000107">
    <property type="protein sequence ID" value="CAD8194484.1"/>
    <property type="molecule type" value="Genomic_DNA"/>
</dbReference>
<dbReference type="SMART" id="SM00320">
    <property type="entry name" value="WD40"/>
    <property type="match status" value="4"/>
</dbReference>
<accession>A0A8S1WWS6</accession>
<gene>
    <name evidence="2" type="ORF">PPENT_87.1.T1070001</name>
</gene>
<dbReference type="PROSITE" id="PS50082">
    <property type="entry name" value="WD_REPEATS_2"/>
    <property type="match status" value="2"/>
</dbReference>
<organism evidence="2 3">
    <name type="scientific">Paramecium pentaurelia</name>
    <dbReference type="NCBI Taxonomy" id="43138"/>
    <lineage>
        <taxon>Eukaryota</taxon>
        <taxon>Sar</taxon>
        <taxon>Alveolata</taxon>
        <taxon>Ciliophora</taxon>
        <taxon>Intramacronucleata</taxon>
        <taxon>Oligohymenophorea</taxon>
        <taxon>Peniculida</taxon>
        <taxon>Parameciidae</taxon>
        <taxon>Paramecium</taxon>
    </lineage>
</organism>
<dbReference type="InterPro" id="IPR001680">
    <property type="entry name" value="WD40_rpt"/>
</dbReference>
<dbReference type="GO" id="GO:0016226">
    <property type="term" value="P:iron-sulfur cluster assembly"/>
    <property type="evidence" value="ECO:0007669"/>
    <property type="project" value="TreeGrafter"/>
</dbReference>
<protein>
    <recommendedName>
        <fullName evidence="4">WD40-repeat-containing domain</fullName>
    </recommendedName>
</protein>
<name>A0A8S1WWS6_9CILI</name>
<dbReference type="Pfam" id="PF00400">
    <property type="entry name" value="WD40"/>
    <property type="match status" value="3"/>
</dbReference>
<dbReference type="Proteomes" id="UP000689195">
    <property type="component" value="Unassembled WGS sequence"/>
</dbReference>
<dbReference type="PROSITE" id="PS50294">
    <property type="entry name" value="WD_REPEATS_REGION"/>
    <property type="match status" value="2"/>
</dbReference>
<sequence>MQEQVDQIREDYKIKTEGIIQNMQQAIDESFNRIDAQLDQILNDKFNFIQISPSQLQSDLPKINTLIQFQNQDYQKQINQEVTSLIKTNIQKVFQKKDQYYQNQQKENQIKWENQIQEKDQQFINKQTIQQSSISTQFNLKPFTYQLIQQNSIKQYERCFAIAVNQDCSILVAGCSNQIKVFEFQQAIMKQVQLLSEHSNDVATLNFMKRSDQFISGSDDKQIIIWKRNQNNSWISQQKLNGHTSYIRCLIINNNEDLIVSGSYDNTIKFWQKQNEWICSQTITDHNDGVYGLSLNEQQNRVISCGNDQFILVIEEQNKQWIVIQKITVETRGFRLCYIDNNTFTFQPNGKEYMHVFEMNSTNKQYTKTKDIPVKGSSDHYFFPQQYIKSKCILVNKNASNVNLIRKKQNGEFIIEQSIDFGTGTIFGYMTDDGQYLITWDYQTKEYQIRKYQEL</sequence>
<proteinExistence type="predicted"/>
<dbReference type="OrthoDB" id="538223at2759"/>